<reference evidence="8" key="1">
    <citation type="submission" date="2018-06" db="EMBL/GenBank/DDBJ databases">
        <authorList>
            <consortium name="Pathogen Informatics"/>
        </authorList>
    </citation>
    <scope>NUCLEOTIDE SEQUENCE [LARGE SCALE GENOMIC DNA]</scope>
    <source>
        <strain evidence="8">NCTC10132</strain>
    </source>
</reference>
<keyword evidence="5 6" id="KW-0472">Membrane</keyword>
<protein>
    <submittedName>
        <fullName evidence="7">Uncharacterized protein</fullName>
    </submittedName>
</protein>
<evidence type="ECO:0000256" key="6">
    <source>
        <dbReference type="SAM" id="Phobius"/>
    </source>
</evidence>
<evidence type="ECO:0000256" key="3">
    <source>
        <dbReference type="ARBA" id="ARBA00022692"/>
    </source>
</evidence>
<evidence type="ECO:0000256" key="2">
    <source>
        <dbReference type="ARBA" id="ARBA00005417"/>
    </source>
</evidence>
<evidence type="ECO:0000313" key="8">
    <source>
        <dbReference type="Proteomes" id="UP000257559"/>
    </source>
</evidence>
<evidence type="ECO:0000256" key="4">
    <source>
        <dbReference type="ARBA" id="ARBA00022989"/>
    </source>
</evidence>
<name>A0A3B0Q3C5_9BACT</name>
<keyword evidence="3 6" id="KW-0812">Transmembrane</keyword>
<organism evidence="7 8">
    <name type="scientific">Mycoplasmopsis edwardii</name>
    <dbReference type="NCBI Taxonomy" id="53558"/>
    <lineage>
        <taxon>Bacteria</taxon>
        <taxon>Bacillati</taxon>
        <taxon>Mycoplasmatota</taxon>
        <taxon>Mycoplasmoidales</taxon>
        <taxon>Metamycoplasmataceae</taxon>
        <taxon>Mycoplasmopsis</taxon>
    </lineage>
</organism>
<dbReference type="EMBL" id="LS991951">
    <property type="protein sequence ID" value="SYV97306.1"/>
    <property type="molecule type" value="Genomic_DNA"/>
</dbReference>
<evidence type="ECO:0000256" key="1">
    <source>
        <dbReference type="ARBA" id="ARBA00004651"/>
    </source>
</evidence>
<dbReference type="Proteomes" id="UP000257559">
    <property type="component" value="Chromosome"/>
</dbReference>
<feature type="non-terminal residue" evidence="7">
    <location>
        <position position="74"/>
    </location>
</feature>
<feature type="transmembrane region" description="Helical" evidence="6">
    <location>
        <begin position="21"/>
        <end position="42"/>
    </location>
</feature>
<dbReference type="InterPro" id="IPR036640">
    <property type="entry name" value="ABC1_TM_sf"/>
</dbReference>
<evidence type="ECO:0000313" key="7">
    <source>
        <dbReference type="EMBL" id="SYV97306.1"/>
    </source>
</evidence>
<comment type="similarity">
    <text evidence="2">Belongs to the ABC transporter superfamily.</text>
</comment>
<evidence type="ECO:0000256" key="5">
    <source>
        <dbReference type="ARBA" id="ARBA00023136"/>
    </source>
</evidence>
<comment type="subcellular location">
    <subcellularLocation>
        <location evidence="1">Cell membrane</location>
        <topology evidence="1">Multi-pass membrane protein</topology>
    </subcellularLocation>
</comment>
<dbReference type="SUPFAM" id="SSF90123">
    <property type="entry name" value="ABC transporter transmembrane region"/>
    <property type="match status" value="1"/>
</dbReference>
<dbReference type="KEGG" id="medw:NCTC10132_00671"/>
<accession>A0A3B0Q3C5</accession>
<gene>
    <name evidence="7" type="ORF">NCTC10132_00671</name>
</gene>
<dbReference type="AlphaFoldDB" id="A0A3B0Q3C5"/>
<proteinExistence type="inferred from homology"/>
<dbReference type="GO" id="GO:0005886">
    <property type="term" value="C:plasma membrane"/>
    <property type="evidence" value="ECO:0007669"/>
    <property type="project" value="UniProtKB-SubCell"/>
</dbReference>
<keyword evidence="4 6" id="KW-1133">Transmembrane helix</keyword>
<dbReference type="GO" id="GO:0005524">
    <property type="term" value="F:ATP binding"/>
    <property type="evidence" value="ECO:0007669"/>
    <property type="project" value="InterPro"/>
</dbReference>
<sequence>MMDTWRLIITKKQKEIKIFDFTKGLRILILLTIILLAGQIALEVLTPQYVKNIINILSDNNSDLSSQKKESEIW</sequence>
<keyword evidence="8" id="KW-1185">Reference proteome</keyword>